<dbReference type="GO" id="GO:0003677">
    <property type="term" value="F:DNA binding"/>
    <property type="evidence" value="ECO:0007669"/>
    <property type="project" value="UniProtKB-KW"/>
</dbReference>
<dbReference type="GO" id="GO:0009893">
    <property type="term" value="P:positive regulation of metabolic process"/>
    <property type="evidence" value="ECO:0007669"/>
    <property type="project" value="UniProtKB-ARBA"/>
</dbReference>
<keyword evidence="1" id="KW-0805">Transcription regulation</keyword>
<dbReference type="AlphaFoldDB" id="A0A5N5X9K6"/>
<keyword evidence="3" id="KW-0804">Transcription</keyword>
<dbReference type="Proteomes" id="UP000326565">
    <property type="component" value="Unassembled WGS sequence"/>
</dbReference>
<protein>
    <submittedName>
        <fullName evidence="6">C6 zinc finger domain protein</fullName>
    </submittedName>
</protein>
<dbReference type="InterPro" id="IPR001138">
    <property type="entry name" value="Zn2Cys6_DnaBD"/>
</dbReference>
<dbReference type="SMART" id="SM00066">
    <property type="entry name" value="GAL4"/>
    <property type="match status" value="1"/>
</dbReference>
<dbReference type="SUPFAM" id="SSF57701">
    <property type="entry name" value="Zn2/Cys6 DNA-binding domain"/>
    <property type="match status" value="1"/>
</dbReference>
<evidence type="ECO:0000256" key="2">
    <source>
        <dbReference type="ARBA" id="ARBA00023125"/>
    </source>
</evidence>
<evidence type="ECO:0000256" key="4">
    <source>
        <dbReference type="ARBA" id="ARBA00023242"/>
    </source>
</evidence>
<gene>
    <name evidence="6" type="ORF">BDV29DRAFT_77903</name>
</gene>
<proteinExistence type="predicted"/>
<dbReference type="Gene3D" id="4.10.240.10">
    <property type="entry name" value="Zn(2)-C6 fungal-type DNA-binding domain"/>
    <property type="match status" value="1"/>
</dbReference>
<dbReference type="PROSITE" id="PS50048">
    <property type="entry name" value="ZN2_CY6_FUNGAL_2"/>
    <property type="match status" value="1"/>
</dbReference>
<evidence type="ECO:0000313" key="6">
    <source>
        <dbReference type="EMBL" id="KAB8076795.1"/>
    </source>
</evidence>
<evidence type="ECO:0000256" key="3">
    <source>
        <dbReference type="ARBA" id="ARBA00023163"/>
    </source>
</evidence>
<evidence type="ECO:0000256" key="1">
    <source>
        <dbReference type="ARBA" id="ARBA00023015"/>
    </source>
</evidence>
<dbReference type="InterPro" id="IPR036864">
    <property type="entry name" value="Zn2-C6_fun-type_DNA-bd_sf"/>
</dbReference>
<dbReference type="InterPro" id="IPR053178">
    <property type="entry name" value="Osmoadaptation_assoc"/>
</dbReference>
<keyword evidence="2" id="KW-0238">DNA-binding</keyword>
<feature type="domain" description="Zn(2)-C6 fungal-type" evidence="5">
    <location>
        <begin position="8"/>
        <end position="36"/>
    </location>
</feature>
<dbReference type="PANTHER" id="PTHR38111:SF5">
    <property type="entry name" value="TRANSCRIPTION FACTOR DOMAIN-CONTAINING PROTEIN"/>
    <property type="match status" value="1"/>
</dbReference>
<reference evidence="6 7" key="1">
    <citation type="submission" date="2019-04" db="EMBL/GenBank/DDBJ databases">
        <title>Friends and foes A comparative genomics study of 23 Aspergillus species from section Flavi.</title>
        <authorList>
            <consortium name="DOE Joint Genome Institute"/>
            <person name="Kjaerbolling I."/>
            <person name="Vesth T."/>
            <person name="Frisvad J.C."/>
            <person name="Nybo J.L."/>
            <person name="Theobald S."/>
            <person name="Kildgaard S."/>
            <person name="Isbrandt T."/>
            <person name="Kuo A."/>
            <person name="Sato A."/>
            <person name="Lyhne E.K."/>
            <person name="Kogle M.E."/>
            <person name="Wiebenga A."/>
            <person name="Kun R.S."/>
            <person name="Lubbers R.J."/>
            <person name="Makela M.R."/>
            <person name="Barry K."/>
            <person name="Chovatia M."/>
            <person name="Clum A."/>
            <person name="Daum C."/>
            <person name="Haridas S."/>
            <person name="He G."/>
            <person name="LaButti K."/>
            <person name="Lipzen A."/>
            <person name="Mondo S."/>
            <person name="Riley R."/>
            <person name="Salamov A."/>
            <person name="Simmons B.A."/>
            <person name="Magnuson J.K."/>
            <person name="Henrissat B."/>
            <person name="Mortensen U.H."/>
            <person name="Larsen T.O."/>
            <person name="Devries R.P."/>
            <person name="Grigoriev I.V."/>
            <person name="Machida M."/>
            <person name="Baker S.E."/>
            <person name="Andersen M.R."/>
        </authorList>
    </citation>
    <scope>NUCLEOTIDE SEQUENCE [LARGE SCALE GENOMIC DNA]</scope>
    <source>
        <strain evidence="6 7">CBS 151.66</strain>
    </source>
</reference>
<keyword evidence="4" id="KW-0539">Nucleus</keyword>
<evidence type="ECO:0000259" key="5">
    <source>
        <dbReference type="PROSITE" id="PS50048"/>
    </source>
</evidence>
<dbReference type="GO" id="GO:0008270">
    <property type="term" value="F:zinc ion binding"/>
    <property type="evidence" value="ECO:0007669"/>
    <property type="project" value="InterPro"/>
</dbReference>
<accession>A0A5N5X9K6</accession>
<keyword evidence="7" id="KW-1185">Reference proteome</keyword>
<sequence>MGVPRSSGCMLCVQRRVKCDERRPGCTRCETYGRPCPGYEKRFKFVVGKPFRSQRRLGLSVGQTQGVGEPNIVSSNMRDGSQAIQQSLIQSGPWSLQSVFSNLMQSLDILIDDVSHPFPASSTYTAARWFNFLPVVYGKNRTLDATIKCFAAHHVGMMTENKQAIWFARSTYVEALNRLQRSLYNATESLSSEILCAVLLQCLYELFANTYDATSWMKQAKGLSQLVEARGCGRYQTEFEHTLLKASRGLIVMHSVFSGEKCFLASSDWHTVMRQQFDFTLAAELYVLVEDLFGFYTAIPSLLHQLYGFKKEASEGATTRSRASELLTQALDIQDKLAAWYEKLIHAVPPPTESLSSMRDTLYPIVYSFSDVDTATIFSAYYSYMAIIHAALRLCQYPGDHAAMVAYFRDQICKSVEYNARGLLGPYRLGFPLRVAYEFADPVTKVWVESWLQRLSRTYAAMLPRNYR</sequence>
<name>A0A5N5X9K6_9EURO</name>
<dbReference type="OrthoDB" id="4314040at2759"/>
<evidence type="ECO:0000313" key="7">
    <source>
        <dbReference type="Proteomes" id="UP000326565"/>
    </source>
</evidence>
<dbReference type="EMBL" id="ML732176">
    <property type="protein sequence ID" value="KAB8076795.1"/>
    <property type="molecule type" value="Genomic_DNA"/>
</dbReference>
<dbReference type="GO" id="GO:0000981">
    <property type="term" value="F:DNA-binding transcription factor activity, RNA polymerase II-specific"/>
    <property type="evidence" value="ECO:0007669"/>
    <property type="project" value="InterPro"/>
</dbReference>
<dbReference type="Pfam" id="PF00172">
    <property type="entry name" value="Zn_clus"/>
    <property type="match status" value="1"/>
</dbReference>
<dbReference type="PANTHER" id="PTHR38111">
    <property type="entry name" value="ZN(2)-C6 FUNGAL-TYPE DOMAIN-CONTAINING PROTEIN-RELATED"/>
    <property type="match status" value="1"/>
</dbReference>
<dbReference type="CDD" id="cd00067">
    <property type="entry name" value="GAL4"/>
    <property type="match status" value="1"/>
</dbReference>
<organism evidence="6 7">
    <name type="scientific">Aspergillus leporis</name>
    <dbReference type="NCBI Taxonomy" id="41062"/>
    <lineage>
        <taxon>Eukaryota</taxon>
        <taxon>Fungi</taxon>
        <taxon>Dikarya</taxon>
        <taxon>Ascomycota</taxon>
        <taxon>Pezizomycotina</taxon>
        <taxon>Eurotiomycetes</taxon>
        <taxon>Eurotiomycetidae</taxon>
        <taxon>Eurotiales</taxon>
        <taxon>Aspergillaceae</taxon>
        <taxon>Aspergillus</taxon>
        <taxon>Aspergillus subgen. Circumdati</taxon>
    </lineage>
</organism>